<dbReference type="SUPFAM" id="SSF54534">
    <property type="entry name" value="FKBP-like"/>
    <property type="match status" value="1"/>
</dbReference>
<protein>
    <submittedName>
        <fullName evidence="2">Regulator of nucleoside diphosphate kinase</fullName>
    </submittedName>
</protein>
<dbReference type="EMBL" id="JBEPMO010000013">
    <property type="protein sequence ID" value="MET3732472.1"/>
    <property type="molecule type" value="Genomic_DNA"/>
</dbReference>
<organism evidence="2 3">
    <name type="scientific">Moheibacter stercoris</name>
    <dbReference type="NCBI Taxonomy" id="1628251"/>
    <lineage>
        <taxon>Bacteria</taxon>
        <taxon>Pseudomonadati</taxon>
        <taxon>Bacteroidota</taxon>
        <taxon>Flavobacteriia</taxon>
        <taxon>Flavobacteriales</taxon>
        <taxon>Weeksellaceae</taxon>
        <taxon>Moheibacter</taxon>
    </lineage>
</organism>
<evidence type="ECO:0000313" key="2">
    <source>
        <dbReference type="EMBL" id="MET3732472.1"/>
    </source>
</evidence>
<evidence type="ECO:0000259" key="1">
    <source>
        <dbReference type="Pfam" id="PF01272"/>
    </source>
</evidence>
<reference evidence="2 3" key="1">
    <citation type="submission" date="2024-06" db="EMBL/GenBank/DDBJ databases">
        <title>Genomic Encyclopedia of Type Strains, Phase IV (KMG-IV): sequencing the most valuable type-strain genomes for metagenomic binning, comparative biology and taxonomic classification.</title>
        <authorList>
            <person name="Goeker M."/>
        </authorList>
    </citation>
    <scope>NUCLEOTIDE SEQUENCE [LARGE SCALE GENOMIC DNA]</scope>
    <source>
        <strain evidence="2 3">DSM 29388</strain>
    </source>
</reference>
<comment type="caution">
    <text evidence="2">The sequence shown here is derived from an EMBL/GenBank/DDBJ whole genome shotgun (WGS) entry which is preliminary data.</text>
</comment>
<dbReference type="RefSeq" id="WP_354509726.1">
    <property type="nucleotide sequence ID" value="NZ_JBEPMO010000013.1"/>
</dbReference>
<dbReference type="InterPro" id="IPR023459">
    <property type="entry name" value="Tscrpt_elong_fac_GreA/B_fam"/>
</dbReference>
<keyword evidence="2" id="KW-0808">Transferase</keyword>
<dbReference type="GO" id="GO:0016301">
    <property type="term" value="F:kinase activity"/>
    <property type="evidence" value="ECO:0007669"/>
    <property type="project" value="UniProtKB-KW"/>
</dbReference>
<dbReference type="InterPro" id="IPR001437">
    <property type="entry name" value="Tscrpt_elong_fac_GreA/B_C"/>
</dbReference>
<dbReference type="Gene3D" id="3.10.50.30">
    <property type="entry name" value="Transcription elongation factor, GreA/GreB, C-terminal domain"/>
    <property type="match status" value="1"/>
</dbReference>
<sequence>MMEKNIIVTTGIYDLIKEQIRRKQVSKEQEERLNHELKHAQQVLRRDLPNDIVTVNRRVTIKDLQTQTESTYNFVSTGKERRKKGKYSIMSEMGIATVGYKQGETISWPFDEGTKEIQILKVEML</sequence>
<evidence type="ECO:0000313" key="3">
    <source>
        <dbReference type="Proteomes" id="UP001549146"/>
    </source>
</evidence>
<dbReference type="PANTHER" id="PTHR30437:SF5">
    <property type="entry name" value="REGULATOR OF NUCLEOSIDE DIPHOSPHATE KINASE"/>
    <property type="match status" value="1"/>
</dbReference>
<keyword evidence="2" id="KW-0418">Kinase</keyword>
<dbReference type="PANTHER" id="PTHR30437">
    <property type="entry name" value="TRANSCRIPTION ELONGATION FACTOR GREA"/>
    <property type="match status" value="1"/>
</dbReference>
<dbReference type="Pfam" id="PF01272">
    <property type="entry name" value="GreA_GreB"/>
    <property type="match status" value="1"/>
</dbReference>
<feature type="domain" description="Transcription elongation factor GreA/GreB C-terminal" evidence="1">
    <location>
        <begin position="49"/>
        <end position="123"/>
    </location>
</feature>
<dbReference type="InterPro" id="IPR036953">
    <property type="entry name" value="GreA/GreB_C_sf"/>
</dbReference>
<keyword evidence="3" id="KW-1185">Reference proteome</keyword>
<dbReference type="Proteomes" id="UP001549146">
    <property type="component" value="Unassembled WGS sequence"/>
</dbReference>
<accession>A0ABV2LXW3</accession>
<proteinExistence type="predicted"/>
<gene>
    <name evidence="2" type="ORF">ABID46_002061</name>
</gene>
<name>A0ABV2LXW3_9FLAO</name>